<name>A0A0C9TZ64_SPHS4</name>
<dbReference type="EMBL" id="KN837346">
    <property type="protein sequence ID" value="KIJ27129.1"/>
    <property type="molecule type" value="Genomic_DNA"/>
</dbReference>
<gene>
    <name evidence="1" type="ORF">M422DRAFT_37933</name>
</gene>
<reference evidence="1 2" key="1">
    <citation type="submission" date="2014-06" db="EMBL/GenBank/DDBJ databases">
        <title>Evolutionary Origins and Diversification of the Mycorrhizal Mutualists.</title>
        <authorList>
            <consortium name="DOE Joint Genome Institute"/>
            <consortium name="Mycorrhizal Genomics Consortium"/>
            <person name="Kohler A."/>
            <person name="Kuo A."/>
            <person name="Nagy L.G."/>
            <person name="Floudas D."/>
            <person name="Copeland A."/>
            <person name="Barry K.W."/>
            <person name="Cichocki N."/>
            <person name="Veneault-Fourrey C."/>
            <person name="LaButti K."/>
            <person name="Lindquist E.A."/>
            <person name="Lipzen A."/>
            <person name="Lundell T."/>
            <person name="Morin E."/>
            <person name="Murat C."/>
            <person name="Riley R."/>
            <person name="Ohm R."/>
            <person name="Sun H."/>
            <person name="Tunlid A."/>
            <person name="Henrissat B."/>
            <person name="Grigoriev I.V."/>
            <person name="Hibbett D.S."/>
            <person name="Martin F."/>
        </authorList>
    </citation>
    <scope>NUCLEOTIDE SEQUENCE [LARGE SCALE GENOMIC DNA]</scope>
    <source>
        <strain evidence="1 2">SS14</strain>
    </source>
</reference>
<organism evidence="1 2">
    <name type="scientific">Sphaerobolus stellatus (strain SS14)</name>
    <dbReference type="NCBI Taxonomy" id="990650"/>
    <lineage>
        <taxon>Eukaryota</taxon>
        <taxon>Fungi</taxon>
        <taxon>Dikarya</taxon>
        <taxon>Basidiomycota</taxon>
        <taxon>Agaricomycotina</taxon>
        <taxon>Agaricomycetes</taxon>
        <taxon>Phallomycetidae</taxon>
        <taxon>Geastrales</taxon>
        <taxon>Sphaerobolaceae</taxon>
        <taxon>Sphaerobolus</taxon>
    </lineage>
</organism>
<keyword evidence="2" id="KW-1185">Reference proteome</keyword>
<evidence type="ECO:0000313" key="1">
    <source>
        <dbReference type="EMBL" id="KIJ27129.1"/>
    </source>
</evidence>
<sequence>MKKENIKLSKDGVRRSVSSIGRVVRLYVIWMKMLKKATATPGEEGADFSYDRGEYVLY</sequence>
<dbReference type="Proteomes" id="UP000054279">
    <property type="component" value="Unassembled WGS sequence"/>
</dbReference>
<evidence type="ECO:0000313" key="2">
    <source>
        <dbReference type="Proteomes" id="UP000054279"/>
    </source>
</evidence>
<accession>A0A0C9TZ64</accession>
<protein>
    <submittedName>
        <fullName evidence="1">Uncharacterized protein</fullName>
    </submittedName>
</protein>
<dbReference type="HOGENOM" id="CLU_2980594_0_0_1"/>
<dbReference type="AlphaFoldDB" id="A0A0C9TZ64"/>
<proteinExistence type="predicted"/>